<dbReference type="AlphaFoldDB" id="A0AAE0CFY9"/>
<dbReference type="Proteomes" id="UP001190700">
    <property type="component" value="Unassembled WGS sequence"/>
</dbReference>
<proteinExistence type="predicted"/>
<comment type="caution">
    <text evidence="2">The sequence shown here is derived from an EMBL/GenBank/DDBJ whole genome shotgun (WGS) entry which is preliminary data.</text>
</comment>
<sequence length="75" mass="7561">MVPGALPATARVGPSQRGLPASQPVEVQGMPAVAVGAPKLLPAKRAEAAKEAQDILVGLQQPMTPEGLAAALKLE</sequence>
<evidence type="ECO:0000313" key="3">
    <source>
        <dbReference type="Proteomes" id="UP001190700"/>
    </source>
</evidence>
<reference evidence="2 3" key="1">
    <citation type="journal article" date="2015" name="Genome Biol. Evol.">
        <title>Comparative Genomics of a Bacterivorous Green Alga Reveals Evolutionary Causalities and Consequences of Phago-Mixotrophic Mode of Nutrition.</title>
        <authorList>
            <person name="Burns J.A."/>
            <person name="Paasch A."/>
            <person name="Narechania A."/>
            <person name="Kim E."/>
        </authorList>
    </citation>
    <scope>NUCLEOTIDE SEQUENCE [LARGE SCALE GENOMIC DNA]</scope>
    <source>
        <strain evidence="2 3">PLY_AMNH</strain>
    </source>
</reference>
<organism evidence="2 3">
    <name type="scientific">Cymbomonas tetramitiformis</name>
    <dbReference type="NCBI Taxonomy" id="36881"/>
    <lineage>
        <taxon>Eukaryota</taxon>
        <taxon>Viridiplantae</taxon>
        <taxon>Chlorophyta</taxon>
        <taxon>Pyramimonadophyceae</taxon>
        <taxon>Pyramimonadales</taxon>
        <taxon>Pyramimonadaceae</taxon>
        <taxon>Cymbomonas</taxon>
    </lineage>
</organism>
<keyword evidence="3" id="KW-1185">Reference proteome</keyword>
<dbReference type="EMBL" id="LGRX02024738">
    <property type="protein sequence ID" value="KAK3253609.1"/>
    <property type="molecule type" value="Genomic_DNA"/>
</dbReference>
<feature type="region of interest" description="Disordered" evidence="1">
    <location>
        <begin position="1"/>
        <end position="22"/>
    </location>
</feature>
<protein>
    <submittedName>
        <fullName evidence="2">Uncharacterized protein</fullName>
    </submittedName>
</protein>
<accession>A0AAE0CFY9</accession>
<evidence type="ECO:0000313" key="2">
    <source>
        <dbReference type="EMBL" id="KAK3253609.1"/>
    </source>
</evidence>
<gene>
    <name evidence="2" type="ORF">CYMTET_37147</name>
</gene>
<evidence type="ECO:0000256" key="1">
    <source>
        <dbReference type="SAM" id="MobiDB-lite"/>
    </source>
</evidence>
<name>A0AAE0CFY9_9CHLO</name>